<dbReference type="AlphaFoldDB" id="A0AB39ZD18"/>
<evidence type="ECO:0000256" key="2">
    <source>
        <dbReference type="SAM" id="Phobius"/>
    </source>
</evidence>
<protein>
    <submittedName>
        <fullName evidence="4">Uncharacterized protein</fullName>
    </submittedName>
</protein>
<evidence type="ECO:0000256" key="1">
    <source>
        <dbReference type="SAM" id="MobiDB-lite"/>
    </source>
</evidence>
<name>A0AB39ZD18_DROSZ</name>
<keyword evidence="2" id="KW-0812">Transmembrane</keyword>
<feature type="transmembrane region" description="Helical" evidence="2">
    <location>
        <begin position="29"/>
        <end position="48"/>
    </location>
</feature>
<keyword evidence="2" id="KW-1133">Transmembrane helix</keyword>
<reference evidence="4" key="1">
    <citation type="submission" date="2025-08" db="UniProtKB">
        <authorList>
            <consortium name="RefSeq"/>
        </authorList>
    </citation>
    <scope>IDENTIFICATION</scope>
</reference>
<accession>A0AB39ZD18</accession>
<gene>
    <name evidence="4" type="primary">LOC108012546</name>
</gene>
<evidence type="ECO:0000313" key="3">
    <source>
        <dbReference type="Proteomes" id="UP001652628"/>
    </source>
</evidence>
<sequence length="142" mass="16652">MGVQDKTLTKDSSDMQHGRKRKSVNIAPLLKSVALSIYSGFGFKWYMINVNRCRFRKRRYFINLTNFPDQLPRVLSSTLKLLNYPSWTTIFTLTTPRSFLTYQAFFPMTSIVRLTTKDGTAIRSEPSRKKFKSWLLAKRKKQ</sequence>
<feature type="region of interest" description="Disordered" evidence="1">
    <location>
        <begin position="1"/>
        <end position="20"/>
    </location>
</feature>
<dbReference type="RefSeq" id="XP_016933449.1">
    <property type="nucleotide sequence ID" value="XM_017077960.4"/>
</dbReference>
<organism evidence="3 4">
    <name type="scientific">Drosophila suzukii</name>
    <name type="common">Spotted-wing drosophila fruit fly</name>
    <dbReference type="NCBI Taxonomy" id="28584"/>
    <lineage>
        <taxon>Eukaryota</taxon>
        <taxon>Metazoa</taxon>
        <taxon>Ecdysozoa</taxon>
        <taxon>Arthropoda</taxon>
        <taxon>Hexapoda</taxon>
        <taxon>Insecta</taxon>
        <taxon>Pterygota</taxon>
        <taxon>Neoptera</taxon>
        <taxon>Endopterygota</taxon>
        <taxon>Diptera</taxon>
        <taxon>Brachycera</taxon>
        <taxon>Muscomorpha</taxon>
        <taxon>Ephydroidea</taxon>
        <taxon>Drosophilidae</taxon>
        <taxon>Drosophila</taxon>
        <taxon>Sophophora</taxon>
    </lineage>
</organism>
<keyword evidence="3" id="KW-1185">Reference proteome</keyword>
<evidence type="ECO:0000313" key="4">
    <source>
        <dbReference type="RefSeq" id="XP_016933449.1"/>
    </source>
</evidence>
<dbReference type="Proteomes" id="UP001652628">
    <property type="component" value="Chromosome 3"/>
</dbReference>
<feature type="compositionally biased region" description="Basic and acidic residues" evidence="1">
    <location>
        <begin position="7"/>
        <end position="17"/>
    </location>
</feature>
<keyword evidence="2" id="KW-0472">Membrane</keyword>
<proteinExistence type="predicted"/>
<dbReference type="GeneID" id="108012546"/>